<keyword evidence="3" id="KW-1185">Reference proteome</keyword>
<dbReference type="EMBL" id="JAMKFB020000003">
    <property type="protein sequence ID" value="KAL0198754.1"/>
    <property type="molecule type" value="Genomic_DNA"/>
</dbReference>
<dbReference type="AlphaFoldDB" id="A0ABD0RJP0"/>
<feature type="domain" description="Up-regulator of cell proliferation-like" evidence="1">
    <location>
        <begin position="1"/>
        <end position="195"/>
    </location>
</feature>
<protein>
    <recommendedName>
        <fullName evidence="1">Up-regulator of cell proliferation-like domain-containing protein</fullName>
    </recommendedName>
</protein>
<proteinExistence type="predicted"/>
<dbReference type="PANTHER" id="PTHR22796:SF6">
    <property type="entry name" value="INTERFERON-INDUCED VERY LARGE GTPASE 1-RELATED"/>
    <property type="match status" value="1"/>
</dbReference>
<accession>A0ABD0RJP0</accession>
<comment type="caution">
    <text evidence="2">The sequence shown here is derived from an EMBL/GenBank/DDBJ whole genome shotgun (WGS) entry which is preliminary data.</text>
</comment>
<evidence type="ECO:0000259" key="1">
    <source>
        <dbReference type="Pfam" id="PF25496"/>
    </source>
</evidence>
<reference evidence="2 3" key="1">
    <citation type="submission" date="2024-05" db="EMBL/GenBank/DDBJ databases">
        <title>Genome sequencing and assembly of Indian major carp, Cirrhinus mrigala (Hamilton, 1822).</title>
        <authorList>
            <person name="Mohindra V."/>
            <person name="Chowdhury L.M."/>
            <person name="Lal K."/>
            <person name="Jena J.K."/>
        </authorList>
    </citation>
    <scope>NUCLEOTIDE SEQUENCE [LARGE SCALE GENOMIC DNA]</scope>
    <source>
        <strain evidence="2">CM1030</strain>
        <tissue evidence="2">Blood</tissue>
    </source>
</reference>
<feature type="non-terminal residue" evidence="2">
    <location>
        <position position="1"/>
    </location>
</feature>
<dbReference type="Proteomes" id="UP001529510">
    <property type="component" value="Unassembled WGS sequence"/>
</dbReference>
<evidence type="ECO:0000313" key="3">
    <source>
        <dbReference type="Proteomes" id="UP001529510"/>
    </source>
</evidence>
<evidence type="ECO:0000313" key="2">
    <source>
        <dbReference type="EMBL" id="KAL0198754.1"/>
    </source>
</evidence>
<name>A0ABD0RJP0_CIRMR</name>
<dbReference type="InterPro" id="IPR057365">
    <property type="entry name" value="URGCP"/>
</dbReference>
<dbReference type="Pfam" id="PF25496">
    <property type="entry name" value="URGCP"/>
    <property type="match status" value="1"/>
</dbReference>
<dbReference type="PANTHER" id="PTHR22796">
    <property type="entry name" value="URG4-RELATED"/>
    <property type="match status" value="1"/>
</dbReference>
<sequence length="484" mass="55960">FDSVSSSKAHLMNSLINEKHNTFFHRNCPGSSRTRVLMDGVVEIAWFCPSGKNTDKFTDCVAFCNLHGVAGDHEKQLQILTEMASVNVVLLPRLDRNHKSAKTIQKLYKQRKPLICLLAEDESTVIETKKGKHKIGLKNRNHSEVSEELRGAINDCFSESSSTFRLEDVSKHSDTRVDEKDDDDCRKGREAAQQMISLSKNKHLTEIKESFLPHQGKLWHQWCQKNKELHRPQAHETEMDISRKQTEVRIIRQQQHKSDISAFIKLFINELNSHDANKKMYFLKWLRIFLDEHTSDDLASELRTDCESMMGNRSNLEKHILKTLAEEEDFNKYINYIHNPKDHFKSFIRDEVSRYMTDKFSVSVSPTMKENIKLMQQKIMKAAHESTEHVRINSGDVGLWLKSFTQKLSDVLISSEKDLNGVKHDDVDFNLLLDVTKQELPAIMSDISNRLNIETLIEKLDYTCKPDELLSDQLSISVLIFARC</sequence>
<organism evidence="2 3">
    <name type="scientific">Cirrhinus mrigala</name>
    <name type="common">Mrigala</name>
    <dbReference type="NCBI Taxonomy" id="683832"/>
    <lineage>
        <taxon>Eukaryota</taxon>
        <taxon>Metazoa</taxon>
        <taxon>Chordata</taxon>
        <taxon>Craniata</taxon>
        <taxon>Vertebrata</taxon>
        <taxon>Euteleostomi</taxon>
        <taxon>Actinopterygii</taxon>
        <taxon>Neopterygii</taxon>
        <taxon>Teleostei</taxon>
        <taxon>Ostariophysi</taxon>
        <taxon>Cypriniformes</taxon>
        <taxon>Cyprinidae</taxon>
        <taxon>Labeoninae</taxon>
        <taxon>Labeonini</taxon>
        <taxon>Cirrhinus</taxon>
    </lineage>
</organism>
<gene>
    <name evidence="2" type="ORF">M9458_007294</name>
</gene>